<dbReference type="GO" id="GO:0016853">
    <property type="term" value="F:isomerase activity"/>
    <property type="evidence" value="ECO:0007669"/>
    <property type="project" value="UniProtKB-KW"/>
</dbReference>
<name>A0A917UT56_9PSED</name>
<dbReference type="InterPro" id="IPR018680">
    <property type="entry name" value="DUF2164"/>
</dbReference>
<evidence type="ECO:0000313" key="1">
    <source>
        <dbReference type="EMBL" id="GGJ83586.1"/>
    </source>
</evidence>
<protein>
    <submittedName>
        <fullName evidence="1">1-(5-phosphoribosyl)-5-((5-phosphoribosylamino) methylideneamino)imidazole-4-carboxamide isomerase</fullName>
    </submittedName>
</protein>
<reference evidence="1" key="1">
    <citation type="journal article" date="2014" name="Int. J. Syst. Evol. Microbiol.">
        <title>Complete genome sequence of Corynebacterium casei LMG S-19264T (=DSM 44701T), isolated from a smear-ripened cheese.</title>
        <authorList>
            <consortium name="US DOE Joint Genome Institute (JGI-PGF)"/>
            <person name="Walter F."/>
            <person name="Albersmeier A."/>
            <person name="Kalinowski J."/>
            <person name="Ruckert C."/>
        </authorList>
    </citation>
    <scope>NUCLEOTIDE SEQUENCE</scope>
    <source>
        <strain evidence="1">JCM 30078</strain>
    </source>
</reference>
<dbReference type="Proteomes" id="UP000635983">
    <property type="component" value="Unassembled WGS sequence"/>
</dbReference>
<dbReference type="RefSeq" id="WP_188981727.1">
    <property type="nucleotide sequence ID" value="NZ_BMPO01000001.1"/>
</dbReference>
<evidence type="ECO:0000313" key="2">
    <source>
        <dbReference type="Proteomes" id="UP000635983"/>
    </source>
</evidence>
<dbReference type="Pfam" id="PF09932">
    <property type="entry name" value="DUF2164"/>
    <property type="match status" value="1"/>
</dbReference>
<accession>A0A917UT56</accession>
<comment type="caution">
    <text evidence="1">The sequence shown here is derived from an EMBL/GenBank/DDBJ whole genome shotgun (WGS) entry which is preliminary data.</text>
</comment>
<sequence>MARRRTKPVIELDRQQTEALARSVVQLLHDRFDTELGGLEVEELIDFIGAELGPLYYNKAIFDVQAMLKDRFESLESDVWALEKS</sequence>
<dbReference type="EMBL" id="BMPO01000001">
    <property type="protein sequence ID" value="GGJ83586.1"/>
    <property type="molecule type" value="Genomic_DNA"/>
</dbReference>
<reference evidence="1" key="2">
    <citation type="submission" date="2020-09" db="EMBL/GenBank/DDBJ databases">
        <authorList>
            <person name="Sun Q."/>
            <person name="Ohkuma M."/>
        </authorList>
    </citation>
    <scope>NUCLEOTIDE SEQUENCE</scope>
    <source>
        <strain evidence="1">JCM 30078</strain>
    </source>
</reference>
<keyword evidence="2" id="KW-1185">Reference proteome</keyword>
<gene>
    <name evidence="1" type="ORF">GCM10009304_06930</name>
</gene>
<proteinExistence type="predicted"/>
<keyword evidence="1" id="KW-0413">Isomerase</keyword>
<organism evidence="1 2">
    <name type="scientific">Pseudomonas matsuisoli</name>
    <dbReference type="NCBI Taxonomy" id="1515666"/>
    <lineage>
        <taxon>Bacteria</taxon>
        <taxon>Pseudomonadati</taxon>
        <taxon>Pseudomonadota</taxon>
        <taxon>Gammaproteobacteria</taxon>
        <taxon>Pseudomonadales</taxon>
        <taxon>Pseudomonadaceae</taxon>
        <taxon>Pseudomonas</taxon>
    </lineage>
</organism>
<dbReference type="AlphaFoldDB" id="A0A917UT56"/>